<evidence type="ECO:0000256" key="2">
    <source>
        <dbReference type="ARBA" id="ARBA00023033"/>
    </source>
</evidence>
<dbReference type="InterPro" id="IPR036188">
    <property type="entry name" value="FAD/NAD-bd_sf"/>
</dbReference>
<accession>A0A830U7D1</accession>
<dbReference type="SMR" id="A0A830U7D1"/>
<proteinExistence type="evidence at transcript level"/>
<dbReference type="PANTHER" id="PTHR45934:SF7">
    <property type="entry name" value="FAD_NAD(P)-BINDING OXIDOREDUCTASE FAMILY PROTEIN"/>
    <property type="match status" value="1"/>
</dbReference>
<feature type="domain" description="FAD-binding" evidence="5">
    <location>
        <begin position="6"/>
        <end position="331"/>
    </location>
</feature>
<dbReference type="Gene3D" id="3.50.50.60">
    <property type="entry name" value="FAD/NAD(P)-binding domain"/>
    <property type="match status" value="1"/>
</dbReference>
<evidence type="ECO:0000256" key="3">
    <source>
        <dbReference type="ARBA" id="ARBA00024018"/>
    </source>
</evidence>
<sequence>MERNEDVEIVIVGGGICGLATALALHRKSIKSLVLERSDKLRATGAAIIVQANGWRALDQLGVGSILRQTAIPIKGGKFITLNEAESKEIPFGVPHEFRCLKRTDLMEAMANSLPEGTIRTSCQVLSVELDPVTHDQKLLLSNGTILHANVVIGCDGVNTCIANMVGLQRSNFLPFLTCVARGFTNYPNGHQFGSEFVMMVRGHVQLGTIPVTEKLVYWFLTRPKTSQDSIISNNTSLIRQSLMESMKGFPTHAMDMIQNCMLNFLHLTDLKYRPPWDLILSHFRKGTITIAGDALHATGPFIAQGGSASIEDAIVLARCLAQKMHSAKNNAIRKRDVEEAFHQYAKERKMRIFWISLHSFLIGKKLDAQSFIMKSIIIALMVILFRDPDWHTRYDCGTL</sequence>
<name>A0A830U7D1_LOTJA</name>
<evidence type="ECO:0000256" key="4">
    <source>
        <dbReference type="SAM" id="Phobius"/>
    </source>
</evidence>
<comment type="similarity">
    <text evidence="3">Belongs to the 3-hydroxybenzoate 6-hydroxylase family.</text>
</comment>
<dbReference type="GO" id="GO:0071949">
    <property type="term" value="F:FAD binding"/>
    <property type="evidence" value="ECO:0007669"/>
    <property type="project" value="InterPro"/>
</dbReference>
<keyword evidence="4" id="KW-0812">Transmembrane</keyword>
<evidence type="ECO:0000313" key="6">
    <source>
        <dbReference type="EMBL" id="BBN79890.1"/>
    </source>
</evidence>
<dbReference type="EMBL" id="LC500600">
    <property type="protein sequence ID" value="BBN79890.1"/>
    <property type="molecule type" value="mRNA"/>
</dbReference>
<keyword evidence="4" id="KW-1133">Transmembrane helix</keyword>
<evidence type="ECO:0000259" key="5">
    <source>
        <dbReference type="Pfam" id="PF01494"/>
    </source>
</evidence>
<dbReference type="PANTHER" id="PTHR45934">
    <property type="entry name" value="FAD/NAD(P)-BINDING OXIDOREDUCTASE FAMILY PROTEIN"/>
    <property type="match status" value="1"/>
</dbReference>
<reference evidence="6" key="1">
    <citation type="submission" date="2019-09" db="EMBL/GenBank/DDBJ databases">
        <title>Metabolomics-oriented molecular cloning and functional characterization of flavonoid 8-hydroxylase from Lotus Japonicus.</title>
        <authorList>
            <person name="Kera K."/>
            <person name="Suzuki H."/>
        </authorList>
    </citation>
    <scope>NUCLEOTIDE SEQUENCE</scope>
</reference>
<dbReference type="InterPro" id="IPR044560">
    <property type="entry name" value="MOase"/>
</dbReference>
<dbReference type="SUPFAM" id="SSF51905">
    <property type="entry name" value="FAD/NAD(P)-binding domain"/>
    <property type="match status" value="1"/>
</dbReference>
<dbReference type="PRINTS" id="PR00420">
    <property type="entry name" value="RNGMNOXGNASE"/>
</dbReference>
<protein>
    <submittedName>
        <fullName evidence="6">Flavonoid 8-hydroxylase</fullName>
    </submittedName>
</protein>
<keyword evidence="2" id="KW-0503">Monooxygenase</keyword>
<dbReference type="AlphaFoldDB" id="A0A830U7D1"/>
<dbReference type="GO" id="GO:0004497">
    <property type="term" value="F:monooxygenase activity"/>
    <property type="evidence" value="ECO:0007669"/>
    <property type="project" value="UniProtKB-KW"/>
</dbReference>
<organism evidence="6">
    <name type="scientific">Lotus japonicus</name>
    <name type="common">Lotus corniculatus var. japonicus</name>
    <dbReference type="NCBI Taxonomy" id="34305"/>
    <lineage>
        <taxon>Eukaryota</taxon>
        <taxon>Viridiplantae</taxon>
        <taxon>Streptophyta</taxon>
        <taxon>Embryophyta</taxon>
        <taxon>Tracheophyta</taxon>
        <taxon>Spermatophyta</taxon>
        <taxon>Magnoliopsida</taxon>
        <taxon>eudicotyledons</taxon>
        <taxon>Gunneridae</taxon>
        <taxon>Pentapetalae</taxon>
        <taxon>rosids</taxon>
        <taxon>fabids</taxon>
        <taxon>Fabales</taxon>
        <taxon>Fabaceae</taxon>
        <taxon>Papilionoideae</taxon>
        <taxon>50 kb inversion clade</taxon>
        <taxon>NPAAA clade</taxon>
        <taxon>Hologalegina</taxon>
        <taxon>robinioid clade</taxon>
        <taxon>Loteae</taxon>
        <taxon>Lotus</taxon>
    </lineage>
</organism>
<dbReference type="Pfam" id="PF01494">
    <property type="entry name" value="FAD_binding_3"/>
    <property type="match status" value="1"/>
</dbReference>
<keyword evidence="4" id="KW-0472">Membrane</keyword>
<keyword evidence="1" id="KW-0560">Oxidoreductase</keyword>
<dbReference type="OrthoDB" id="47494at2759"/>
<feature type="transmembrane region" description="Helical" evidence="4">
    <location>
        <begin position="6"/>
        <end position="25"/>
    </location>
</feature>
<gene>
    <name evidence="6" type="primary">LjF8H</name>
</gene>
<evidence type="ECO:0000256" key="1">
    <source>
        <dbReference type="ARBA" id="ARBA00023002"/>
    </source>
</evidence>
<dbReference type="InterPro" id="IPR002938">
    <property type="entry name" value="FAD-bd"/>
</dbReference>